<reference evidence="5" key="1">
    <citation type="submission" date="2016-11" db="EMBL/GenBank/DDBJ databases">
        <authorList>
            <person name="Varghese N."/>
            <person name="Submissions S."/>
        </authorList>
    </citation>
    <scope>NUCLEOTIDE SEQUENCE [LARGE SCALE GENOMIC DNA]</scope>
    <source>
        <strain evidence="5">DSM 19741</strain>
    </source>
</reference>
<dbReference type="Proteomes" id="UP000184036">
    <property type="component" value="Unassembled WGS sequence"/>
</dbReference>
<evidence type="ECO:0000313" key="5">
    <source>
        <dbReference type="Proteomes" id="UP000184036"/>
    </source>
</evidence>
<accession>A0A1M5IUW2</accession>
<dbReference type="AlphaFoldDB" id="A0A1M5IUW2"/>
<dbReference type="PANTHER" id="PTHR34512:SF30">
    <property type="entry name" value="OUTER MEMBRANE PROTEIN ASSEMBLY FACTOR BAMB"/>
    <property type="match status" value="1"/>
</dbReference>
<evidence type="ECO:0000259" key="3">
    <source>
        <dbReference type="Pfam" id="PF13360"/>
    </source>
</evidence>
<dbReference type="Gene3D" id="3.60.21.10">
    <property type="match status" value="1"/>
</dbReference>
<protein>
    <submittedName>
        <fullName evidence="4">PQQ-like domain-containing protein</fullName>
    </submittedName>
</protein>
<dbReference type="InterPro" id="IPR004843">
    <property type="entry name" value="Calcineurin-like_PHP"/>
</dbReference>
<dbReference type="EMBL" id="FQWE01000008">
    <property type="protein sequence ID" value="SHG31829.1"/>
    <property type="molecule type" value="Genomic_DNA"/>
</dbReference>
<evidence type="ECO:0000313" key="4">
    <source>
        <dbReference type="EMBL" id="SHG31829.1"/>
    </source>
</evidence>
<dbReference type="RefSeq" id="WP_072992653.1">
    <property type="nucleotide sequence ID" value="NZ_FQWE01000008.1"/>
</dbReference>
<dbReference type="Gene3D" id="3.60.21.40">
    <property type="entry name" value="GpdQ, catalytic alpha/beta sandwich domain"/>
    <property type="match status" value="1"/>
</dbReference>
<dbReference type="SUPFAM" id="SSF56300">
    <property type="entry name" value="Metallo-dependent phosphatases"/>
    <property type="match status" value="1"/>
</dbReference>
<dbReference type="PANTHER" id="PTHR34512">
    <property type="entry name" value="CELL SURFACE PROTEIN"/>
    <property type="match status" value="1"/>
</dbReference>
<feature type="chain" id="PRO_5011957248" evidence="1">
    <location>
        <begin position="24"/>
        <end position="613"/>
    </location>
</feature>
<proteinExistence type="predicted"/>
<dbReference type="Gene3D" id="2.130.10.10">
    <property type="entry name" value="YVTN repeat-like/Quinoprotein amine dehydrogenase"/>
    <property type="match status" value="1"/>
</dbReference>
<dbReference type="Pfam" id="PF00149">
    <property type="entry name" value="Metallophos"/>
    <property type="match status" value="1"/>
</dbReference>
<dbReference type="SUPFAM" id="SSF50998">
    <property type="entry name" value="Quinoprotein alcohol dehydrogenase-like"/>
    <property type="match status" value="1"/>
</dbReference>
<gene>
    <name evidence="4" type="ORF">SAMN05444396_10868</name>
</gene>
<dbReference type="InterPro" id="IPR015943">
    <property type="entry name" value="WD40/YVTN_repeat-like_dom_sf"/>
</dbReference>
<organism evidence="4 5">
    <name type="scientific">Flavobacterium segetis</name>
    <dbReference type="NCBI Taxonomy" id="271157"/>
    <lineage>
        <taxon>Bacteria</taxon>
        <taxon>Pseudomonadati</taxon>
        <taxon>Bacteroidota</taxon>
        <taxon>Flavobacteriia</taxon>
        <taxon>Flavobacteriales</taxon>
        <taxon>Flavobacteriaceae</taxon>
        <taxon>Flavobacterium</taxon>
    </lineage>
</organism>
<dbReference type="STRING" id="271157.SAMN05444396_10868"/>
<dbReference type="InterPro" id="IPR011047">
    <property type="entry name" value="Quinoprotein_ADH-like_sf"/>
</dbReference>
<sequence>MMKYILSKILFLFIIVTCYSQQAKRTPDIKFVHLTDIHVSVGNDNDFLLQKIVKEINDSKNEFVVITGDLTNRGDDDELNRVHTILMDLKIPFYLISGNHETTWSESAGLTYKRLWGEDRFVFSKGDYLFVGFPCGPYMKMGDGFVKKEDILFLDKTINDSLKNSSKKVLSFSHYPLDNSLSNYKEVLSVLKKYPTVANFCGHGHSLKKYDFSGLSGLMGRSIISKDGKTKGYNEVLINSDSISVYLKEMDKEAVFAHSVTIKSSEIKIIKNIEQQQLRAFVNDVASIYSIPSFDQKNIYFANSLGSIQSVNLKNKKVNWKIETGNAIYFEPVVTQNKLIIGTIEGVLIGYDKQSAEQKWNLAVGGILVGAPTIENQKLYTASSTKFICVDTKNGKLIWENELPQSYSQGKPLIHGNSIIFGAWDTYLYCLDKNTGALLWKWNNGNEKQELYSAGNVKVVSSKNRLYVVTPQRFLTIIDINSGKTLLRTSKWKVRESMGKSQDGKFFYAKTMDGELLRLPLNDELELTEENVVQEGKILDLKIGYEHNPAVILEHNGKIYLGSRKGEVVIVDAKKFEILKTLNLGTSSVNGFTIDENGMVWTSLIEGKIYKLD</sequence>
<feature type="signal peptide" evidence="1">
    <location>
        <begin position="1"/>
        <end position="23"/>
    </location>
</feature>
<keyword evidence="5" id="KW-1185">Reference proteome</keyword>
<dbReference type="Pfam" id="PF13360">
    <property type="entry name" value="PQQ_2"/>
    <property type="match status" value="1"/>
</dbReference>
<keyword evidence="1" id="KW-0732">Signal</keyword>
<dbReference type="InterPro" id="IPR018391">
    <property type="entry name" value="PQQ_b-propeller_rpt"/>
</dbReference>
<dbReference type="InterPro" id="IPR002372">
    <property type="entry name" value="PQQ_rpt_dom"/>
</dbReference>
<feature type="domain" description="Pyrrolo-quinoline quinone repeat" evidence="3">
    <location>
        <begin position="332"/>
        <end position="522"/>
    </location>
</feature>
<evidence type="ECO:0000259" key="2">
    <source>
        <dbReference type="Pfam" id="PF00149"/>
    </source>
</evidence>
<dbReference type="InterPro" id="IPR042283">
    <property type="entry name" value="GpdQ_catalytic"/>
</dbReference>
<dbReference type="GO" id="GO:0016787">
    <property type="term" value="F:hydrolase activity"/>
    <property type="evidence" value="ECO:0007669"/>
    <property type="project" value="InterPro"/>
</dbReference>
<feature type="domain" description="Calcineurin-like phosphoesterase" evidence="2">
    <location>
        <begin position="29"/>
        <end position="206"/>
    </location>
</feature>
<dbReference type="SMART" id="SM00564">
    <property type="entry name" value="PQQ"/>
    <property type="match status" value="6"/>
</dbReference>
<dbReference type="OrthoDB" id="9816081at2"/>
<name>A0A1M5IUW2_9FLAO</name>
<dbReference type="InterPro" id="IPR029052">
    <property type="entry name" value="Metallo-depent_PP-like"/>
</dbReference>
<evidence type="ECO:0000256" key="1">
    <source>
        <dbReference type="SAM" id="SignalP"/>
    </source>
</evidence>